<evidence type="ECO:0000256" key="1">
    <source>
        <dbReference type="ARBA" id="ARBA00008455"/>
    </source>
</evidence>
<dbReference type="InterPro" id="IPR039417">
    <property type="entry name" value="Peptidase_C1A_papain-like"/>
</dbReference>
<dbReference type="InterPro" id="IPR000169">
    <property type="entry name" value="Pept_cys_AS"/>
</dbReference>
<dbReference type="GO" id="GO:0008233">
    <property type="term" value="F:peptidase activity"/>
    <property type="evidence" value="ECO:0007669"/>
    <property type="project" value="UniProtKB-KW"/>
</dbReference>
<dbReference type="InterPro" id="IPR013128">
    <property type="entry name" value="Peptidase_C1A"/>
</dbReference>
<evidence type="ECO:0000313" key="6">
    <source>
        <dbReference type="Proteomes" id="UP001642409"/>
    </source>
</evidence>
<feature type="domain" description="Peptidase C1A papain C-terminal" evidence="4">
    <location>
        <begin position="164"/>
        <end position="431"/>
    </location>
</feature>
<dbReference type="InterPro" id="IPR000668">
    <property type="entry name" value="Peptidase_C1A_C"/>
</dbReference>
<dbReference type="Gene3D" id="1.10.287.2250">
    <property type="match status" value="1"/>
</dbReference>
<keyword evidence="5" id="KW-0378">Hydrolase</keyword>
<evidence type="ECO:0000259" key="4">
    <source>
        <dbReference type="SMART" id="SM00645"/>
    </source>
</evidence>
<gene>
    <name evidence="5" type="ORF">HINF_LOCUS4838</name>
</gene>
<dbReference type="SUPFAM" id="SSF54001">
    <property type="entry name" value="Cysteine proteinases"/>
    <property type="match status" value="1"/>
</dbReference>
<dbReference type="EMBL" id="CAXDID020000009">
    <property type="protein sequence ID" value="CAL5978552.1"/>
    <property type="molecule type" value="Genomic_DNA"/>
</dbReference>
<keyword evidence="3" id="KW-0472">Membrane</keyword>
<proteinExistence type="inferred from homology"/>
<name>A0ABP1GS59_9EUKA</name>
<dbReference type="PROSITE" id="PS00139">
    <property type="entry name" value="THIOL_PROTEASE_CYS"/>
    <property type="match status" value="1"/>
</dbReference>
<evidence type="ECO:0000256" key="3">
    <source>
        <dbReference type="SAM" id="Phobius"/>
    </source>
</evidence>
<protein>
    <submittedName>
        <fullName evidence="5">Papain_family cysteine protease</fullName>
    </submittedName>
</protein>
<dbReference type="InterPro" id="IPR013201">
    <property type="entry name" value="Prot_inhib_I29"/>
</dbReference>
<sequence length="565" mass="63314">MIINILTLQLSLNSKLSRKHDTIDVTQQCSKAFFQFKLEYRKNYTQQEEELALKNFCVNLERLKQLRLENGTTEYGLNAYSDRSSMPLSYVPHNFSTKQEYIEMPKLGFSAAFPDSSYTNTDQDVTNYNRAKSIPLICSSSSSPGGSSNVISSAHFETLFPTKFPNSIDLREWGIVHRAIDQGSCGSCWAQSARYVLTGSVVRDLPFYKQLYPVAFANVTNSNFRLSVQMIMNDSFGSNKYCAGGNFISAAIDSAYQHVPSQDFESAVPYLSMMNSDAELTTPPTVIQPVTAEFKTNPLNPTHWFNPNSGSCPSVLIQIEASDQLKGFNDTEIEKIKRVLTLGVPLSGHMIVDTDSAGMKFQLYSGGIAHGSCESYSSNHQVTLVGYGHYKTVPVWLFMNSWGSSWGQSGYYMIQQKENAFCSETEVVGILPRYYGFLENKPEIFNESATYLNNKAMYNNSLYISVRRGANGMDNYDSVTGDPIEEYRKLPGTKWILVVVLLIVGGFLVFAIIRCVFYPPAKKIPMPMYIEFTEEEADKQNWAKAAGVVGRHKIDRVAITGDDDM</sequence>
<comment type="similarity">
    <text evidence="1">Belongs to the peptidase C1 family.</text>
</comment>
<evidence type="ECO:0000256" key="2">
    <source>
        <dbReference type="ARBA" id="ARBA00023157"/>
    </source>
</evidence>
<keyword evidence="5" id="KW-0645">Protease</keyword>
<dbReference type="InterPro" id="IPR038765">
    <property type="entry name" value="Papain-like_cys_pep_sf"/>
</dbReference>
<accession>A0ABP1GS59</accession>
<keyword evidence="2" id="KW-1015">Disulfide bond</keyword>
<dbReference type="SMART" id="SM00645">
    <property type="entry name" value="Pept_C1"/>
    <property type="match status" value="1"/>
</dbReference>
<dbReference type="Pfam" id="PF08246">
    <property type="entry name" value="Inhibitor_I29"/>
    <property type="match status" value="1"/>
</dbReference>
<feature type="transmembrane region" description="Helical" evidence="3">
    <location>
        <begin position="495"/>
        <end position="517"/>
    </location>
</feature>
<reference evidence="5 6" key="1">
    <citation type="submission" date="2024-07" db="EMBL/GenBank/DDBJ databases">
        <authorList>
            <person name="Akdeniz Z."/>
        </authorList>
    </citation>
    <scope>NUCLEOTIDE SEQUENCE [LARGE SCALE GENOMIC DNA]</scope>
</reference>
<keyword evidence="6" id="KW-1185">Reference proteome</keyword>
<keyword evidence="3" id="KW-1133">Transmembrane helix</keyword>
<dbReference type="Proteomes" id="UP001642409">
    <property type="component" value="Unassembled WGS sequence"/>
</dbReference>
<organism evidence="5 6">
    <name type="scientific">Hexamita inflata</name>
    <dbReference type="NCBI Taxonomy" id="28002"/>
    <lineage>
        <taxon>Eukaryota</taxon>
        <taxon>Metamonada</taxon>
        <taxon>Diplomonadida</taxon>
        <taxon>Hexamitidae</taxon>
        <taxon>Hexamitinae</taxon>
        <taxon>Hexamita</taxon>
    </lineage>
</organism>
<keyword evidence="3" id="KW-0812">Transmembrane</keyword>
<dbReference type="PANTHER" id="PTHR12411">
    <property type="entry name" value="CYSTEINE PROTEASE FAMILY C1-RELATED"/>
    <property type="match status" value="1"/>
</dbReference>
<dbReference type="Pfam" id="PF00112">
    <property type="entry name" value="Peptidase_C1"/>
    <property type="match status" value="1"/>
</dbReference>
<comment type="caution">
    <text evidence="5">The sequence shown here is derived from an EMBL/GenBank/DDBJ whole genome shotgun (WGS) entry which is preliminary data.</text>
</comment>
<dbReference type="GO" id="GO:0006508">
    <property type="term" value="P:proteolysis"/>
    <property type="evidence" value="ECO:0007669"/>
    <property type="project" value="UniProtKB-KW"/>
</dbReference>
<evidence type="ECO:0000313" key="5">
    <source>
        <dbReference type="EMBL" id="CAL5978552.1"/>
    </source>
</evidence>
<dbReference type="CDD" id="cd02248">
    <property type="entry name" value="Peptidase_C1A"/>
    <property type="match status" value="1"/>
</dbReference>
<dbReference type="Gene3D" id="3.90.70.10">
    <property type="entry name" value="Cysteine proteinases"/>
    <property type="match status" value="1"/>
</dbReference>